<name>A0A1I7UKU0_9PELO</name>
<sequence length="241" mass="28116">MSVRHKYAFNGVCSFDNAPYRMYWNLCFGQIPIGKTGGIDDWRIGLRFGIENNRVFYEPHIICRSRNRPTLRCRYYLSFLKNNGESAYAERRTMDLKLFHPLPGRKVWVEELFDGYLTDGAIRIEYGLQIDWFLFPDNIWTFNFHHLLSGSGQLNYDSFLPVLAHARKKSLVNVIKLIDQILKMDTSDHSFSEINGLSHCLTDLLRKQESLGGLAEELKKVDVEAMSGEAMKKFVRFFFNH</sequence>
<evidence type="ECO:0000313" key="1">
    <source>
        <dbReference type="Proteomes" id="UP000095282"/>
    </source>
</evidence>
<accession>A0A1I7UKU0</accession>
<protein>
    <submittedName>
        <fullName evidence="2">BTB domain-containing protein</fullName>
    </submittedName>
</protein>
<organism evidence="1 2">
    <name type="scientific">Caenorhabditis tropicalis</name>
    <dbReference type="NCBI Taxonomy" id="1561998"/>
    <lineage>
        <taxon>Eukaryota</taxon>
        <taxon>Metazoa</taxon>
        <taxon>Ecdysozoa</taxon>
        <taxon>Nematoda</taxon>
        <taxon>Chromadorea</taxon>
        <taxon>Rhabditida</taxon>
        <taxon>Rhabditina</taxon>
        <taxon>Rhabditomorpha</taxon>
        <taxon>Rhabditoidea</taxon>
        <taxon>Rhabditidae</taxon>
        <taxon>Peloderinae</taxon>
        <taxon>Caenorhabditis</taxon>
    </lineage>
</organism>
<dbReference type="WBParaSite" id="Csp11.Scaffold630.g16962.t1">
    <property type="protein sequence ID" value="Csp11.Scaffold630.g16962.t1"/>
    <property type="gene ID" value="Csp11.Scaffold630.g16962"/>
</dbReference>
<keyword evidence="1" id="KW-1185">Reference proteome</keyword>
<evidence type="ECO:0000313" key="2">
    <source>
        <dbReference type="WBParaSite" id="Csp11.Scaffold630.g16962.t1"/>
    </source>
</evidence>
<proteinExistence type="predicted"/>
<reference evidence="2" key="1">
    <citation type="submission" date="2016-11" db="UniProtKB">
        <authorList>
            <consortium name="WormBaseParasite"/>
        </authorList>
    </citation>
    <scope>IDENTIFICATION</scope>
</reference>
<dbReference type="AlphaFoldDB" id="A0A1I7UKU0"/>
<dbReference type="Proteomes" id="UP000095282">
    <property type="component" value="Unplaced"/>
</dbReference>